<dbReference type="SFLD" id="SFLDG01133">
    <property type="entry name" value="C1.5.4:_Enolase-phosphatase_Li"/>
    <property type="match status" value="1"/>
</dbReference>
<reference evidence="5 6" key="1">
    <citation type="submission" date="2019-02" db="EMBL/GenBank/DDBJ databases">
        <title>Deep-cultivation of Planctomycetes and their phenomic and genomic characterization uncovers novel biology.</title>
        <authorList>
            <person name="Wiegand S."/>
            <person name="Jogler M."/>
            <person name="Boedeker C."/>
            <person name="Pinto D."/>
            <person name="Vollmers J."/>
            <person name="Rivas-Marin E."/>
            <person name="Kohn T."/>
            <person name="Peeters S.H."/>
            <person name="Heuer A."/>
            <person name="Rast P."/>
            <person name="Oberbeckmann S."/>
            <person name="Bunk B."/>
            <person name="Jeske O."/>
            <person name="Meyerdierks A."/>
            <person name="Storesund J.E."/>
            <person name="Kallscheuer N."/>
            <person name="Luecker S."/>
            <person name="Lage O.M."/>
            <person name="Pohl T."/>
            <person name="Merkel B.J."/>
            <person name="Hornburger P."/>
            <person name="Mueller R.-W."/>
            <person name="Bruemmer F."/>
            <person name="Labrenz M."/>
            <person name="Spormann A.M."/>
            <person name="Op Den Camp H."/>
            <person name="Overmann J."/>
            <person name="Amann R."/>
            <person name="Jetten M.S.M."/>
            <person name="Mascher T."/>
            <person name="Medema M.H."/>
            <person name="Devos D.P."/>
            <person name="Kaster A.-K."/>
            <person name="Ovreas L."/>
            <person name="Rohde M."/>
            <person name="Galperin M.Y."/>
            <person name="Jogler C."/>
        </authorList>
    </citation>
    <scope>NUCLEOTIDE SEQUENCE [LARGE SCALE GENOMIC DNA]</scope>
    <source>
        <strain evidence="5 6">Pla108</strain>
    </source>
</reference>
<comment type="cofactor">
    <cofactor evidence="4">
        <name>Mg(2+)</name>
        <dbReference type="ChEBI" id="CHEBI:18420"/>
    </cofactor>
    <text evidence="4">Binds 1 Mg(2+) ion per subunit.</text>
</comment>
<dbReference type="AlphaFoldDB" id="A0A5C6ACG1"/>
<comment type="catalytic activity">
    <reaction evidence="4">
        <text>5-methylsulfanyl-2,3-dioxopentyl phosphate + H2O = 1,2-dihydroxy-5-(methylsulfanyl)pent-1-en-3-one + phosphate</text>
        <dbReference type="Rhea" id="RHEA:21700"/>
        <dbReference type="ChEBI" id="CHEBI:15377"/>
        <dbReference type="ChEBI" id="CHEBI:43474"/>
        <dbReference type="ChEBI" id="CHEBI:49252"/>
        <dbReference type="ChEBI" id="CHEBI:58828"/>
        <dbReference type="EC" id="3.1.3.77"/>
    </reaction>
</comment>
<dbReference type="Pfam" id="PF00702">
    <property type="entry name" value="Hydrolase"/>
    <property type="match status" value="1"/>
</dbReference>
<dbReference type="SFLD" id="SFLDF00044">
    <property type="entry name" value="enolase-phosphatase"/>
    <property type="match status" value="1"/>
</dbReference>
<proteinExistence type="inferred from homology"/>
<protein>
    <recommendedName>
        <fullName evidence="4">Enolase-phosphatase E1</fullName>
        <ecNumber evidence="4">3.1.3.77</ecNumber>
    </recommendedName>
    <alternativeName>
        <fullName evidence="4">2,3-diketo-5-methylthio-1-phosphopentane phosphatase</fullName>
    </alternativeName>
</protein>
<dbReference type="SFLD" id="SFLDG01129">
    <property type="entry name" value="C1.5:_HAD__Beta-PGM__Phosphata"/>
    <property type="match status" value="1"/>
</dbReference>
<gene>
    <name evidence="4 5" type="primary">mtnC</name>
    <name evidence="5" type="ORF">Pla108_26090</name>
</gene>
<dbReference type="Gene3D" id="1.10.720.60">
    <property type="match status" value="1"/>
</dbReference>
<dbReference type="RefSeq" id="WP_197526522.1">
    <property type="nucleotide sequence ID" value="NZ_SJPR01000003.1"/>
</dbReference>
<evidence type="ECO:0000313" key="5">
    <source>
        <dbReference type="EMBL" id="TWT96835.1"/>
    </source>
</evidence>
<keyword evidence="2 4" id="KW-0378">Hydrolase</keyword>
<keyword evidence="1 4" id="KW-0028">Amino-acid biosynthesis</keyword>
<dbReference type="SFLD" id="SFLDS00003">
    <property type="entry name" value="Haloacid_Dehalogenase"/>
    <property type="match status" value="1"/>
</dbReference>
<comment type="function">
    <text evidence="4">Bifunctional enzyme that catalyzes the enolization of 2,3-diketo-5-methylthiopentyl-1-phosphate (DK-MTP-1-P) into the intermediate 2-hydroxy-3-keto-5-methylthiopentenyl-1-phosphate (HK-MTPenyl-1-P), which is then dephosphorylated to form the acireductone 1,2-dihydroxy-3-keto-5-methylthiopentene (DHK-MTPene).</text>
</comment>
<keyword evidence="4" id="KW-0479">Metal-binding</keyword>
<organism evidence="5 6">
    <name type="scientific">Botrimarina colliarenosi</name>
    <dbReference type="NCBI Taxonomy" id="2528001"/>
    <lineage>
        <taxon>Bacteria</taxon>
        <taxon>Pseudomonadati</taxon>
        <taxon>Planctomycetota</taxon>
        <taxon>Planctomycetia</taxon>
        <taxon>Pirellulales</taxon>
        <taxon>Lacipirellulaceae</taxon>
        <taxon>Botrimarina</taxon>
    </lineage>
</organism>
<dbReference type="EMBL" id="SJPR01000003">
    <property type="protein sequence ID" value="TWT96835.1"/>
    <property type="molecule type" value="Genomic_DNA"/>
</dbReference>
<keyword evidence="4" id="KW-0460">Magnesium</keyword>
<sequence length="239" mass="25573">MQFTGRGVLVDVEGTTSAVAYVYDVMFPFARRGIEAYVTAHWADESFAAVREQFAADAGHELASPAELVAEAERLMDGDVKATGLKQLQGLVWEAGFRSGELQAHVFADVPPALAAWREAGVDVRVYSSGSIHAQRLFFGHTEAGDLSPSFSGHYDTTTGPKREAPSYTAIAADWSLAPSEILFLSDVTEELEAARAAGMQTALVNRPGNAEPTTVDPPHTAIESFAEIDLETVGEPST</sequence>
<dbReference type="PANTHER" id="PTHR20371">
    <property type="entry name" value="ENOLASE-PHOSPHATASE E1"/>
    <property type="match status" value="1"/>
</dbReference>
<dbReference type="GO" id="GO:0000287">
    <property type="term" value="F:magnesium ion binding"/>
    <property type="evidence" value="ECO:0007669"/>
    <property type="project" value="UniProtKB-UniRule"/>
</dbReference>
<dbReference type="CDD" id="cd01629">
    <property type="entry name" value="HAD_EP"/>
    <property type="match status" value="1"/>
</dbReference>
<evidence type="ECO:0000256" key="4">
    <source>
        <dbReference type="HAMAP-Rule" id="MF_01681"/>
    </source>
</evidence>
<dbReference type="GO" id="GO:0043874">
    <property type="term" value="F:acireductone synthase activity"/>
    <property type="evidence" value="ECO:0007669"/>
    <property type="project" value="UniProtKB-EC"/>
</dbReference>
<evidence type="ECO:0000256" key="2">
    <source>
        <dbReference type="ARBA" id="ARBA00022801"/>
    </source>
</evidence>
<evidence type="ECO:0000256" key="3">
    <source>
        <dbReference type="ARBA" id="ARBA00023167"/>
    </source>
</evidence>
<dbReference type="Gene3D" id="3.40.50.1000">
    <property type="entry name" value="HAD superfamily/HAD-like"/>
    <property type="match status" value="1"/>
</dbReference>
<dbReference type="PRINTS" id="PR00413">
    <property type="entry name" value="HADHALOGNASE"/>
</dbReference>
<comment type="similarity">
    <text evidence="4">Belongs to the HAD-like hydrolase superfamily. MasA/MtnC family.</text>
</comment>
<dbReference type="SUPFAM" id="SSF56784">
    <property type="entry name" value="HAD-like"/>
    <property type="match status" value="1"/>
</dbReference>
<evidence type="ECO:0000256" key="1">
    <source>
        <dbReference type="ARBA" id="ARBA00022605"/>
    </source>
</evidence>
<keyword evidence="3 4" id="KW-0486">Methionine biosynthesis</keyword>
<dbReference type="EC" id="3.1.3.77" evidence="4"/>
<dbReference type="InterPro" id="IPR006439">
    <property type="entry name" value="HAD-SF_hydro_IA"/>
</dbReference>
<keyword evidence="6" id="KW-1185">Reference proteome</keyword>
<dbReference type="Proteomes" id="UP000317421">
    <property type="component" value="Unassembled WGS sequence"/>
</dbReference>
<comment type="caution">
    <text evidence="5">The sequence shown here is derived from an EMBL/GenBank/DDBJ whole genome shotgun (WGS) entry which is preliminary data.</text>
</comment>
<dbReference type="GO" id="GO:0043716">
    <property type="term" value="F:2-hydroxy-3-keto-5-methylthiopentenyl-1-phosphate phosphatase activity"/>
    <property type="evidence" value="ECO:0007669"/>
    <property type="project" value="UniProtKB-UniRule"/>
</dbReference>
<dbReference type="InterPro" id="IPR023214">
    <property type="entry name" value="HAD_sf"/>
</dbReference>
<dbReference type="PANTHER" id="PTHR20371:SF1">
    <property type="entry name" value="ENOLASE-PHOSPHATASE E1"/>
    <property type="match status" value="1"/>
</dbReference>
<dbReference type="NCBIfam" id="TIGR01691">
    <property type="entry name" value="enolase-ppase"/>
    <property type="match status" value="1"/>
</dbReference>
<dbReference type="InterPro" id="IPR023943">
    <property type="entry name" value="Enolase-ppase_E1"/>
</dbReference>
<dbReference type="GO" id="GO:0019509">
    <property type="term" value="P:L-methionine salvage from methylthioadenosine"/>
    <property type="evidence" value="ECO:0007669"/>
    <property type="project" value="UniProtKB-UniRule"/>
</dbReference>
<comment type="pathway">
    <text evidence="4">Amino-acid biosynthesis; L-methionine biosynthesis via salvage pathway; L-methionine from S-methyl-5-thio-alpha-D-ribose 1-phosphate: step 3/6.</text>
</comment>
<comment type="subunit">
    <text evidence="4">Monomer.</text>
</comment>
<evidence type="ECO:0000313" key="6">
    <source>
        <dbReference type="Proteomes" id="UP000317421"/>
    </source>
</evidence>
<dbReference type="InterPro" id="IPR036412">
    <property type="entry name" value="HAD-like_sf"/>
</dbReference>
<accession>A0A5C6ACG1</accession>
<dbReference type="HAMAP" id="MF_01681">
    <property type="entry name" value="Salvage_MtnC"/>
    <property type="match status" value="1"/>
</dbReference>
<comment type="pathway">
    <text evidence="4">Amino-acid biosynthesis; L-methionine biosynthesis via salvage pathway; L-methionine from S-methyl-5-thio-alpha-D-ribose 1-phosphate: step 4/6.</text>
</comment>
<name>A0A5C6ACG1_9BACT</name>
<dbReference type="UniPathway" id="UPA00904">
    <property type="reaction ID" value="UER00876"/>
</dbReference>
<dbReference type="GO" id="GO:0043715">
    <property type="term" value="F:2,3-diketo-5-methylthiopentyl-1-phosphate enolase activity"/>
    <property type="evidence" value="ECO:0007669"/>
    <property type="project" value="UniProtKB-UniRule"/>
</dbReference>